<protein>
    <submittedName>
        <fullName evidence="1">Uncharacterized protein</fullName>
    </submittedName>
</protein>
<organism evidence="1 2">
    <name type="scientific">Paramecium octaurelia</name>
    <dbReference type="NCBI Taxonomy" id="43137"/>
    <lineage>
        <taxon>Eukaryota</taxon>
        <taxon>Sar</taxon>
        <taxon>Alveolata</taxon>
        <taxon>Ciliophora</taxon>
        <taxon>Intramacronucleata</taxon>
        <taxon>Oligohymenophorea</taxon>
        <taxon>Peniculida</taxon>
        <taxon>Parameciidae</taxon>
        <taxon>Paramecium</taxon>
    </lineage>
</organism>
<keyword evidence="2" id="KW-1185">Reference proteome</keyword>
<name>A0A8S1XH00_PAROT</name>
<accession>A0A8S1XH00</accession>
<evidence type="ECO:0000313" key="1">
    <source>
        <dbReference type="EMBL" id="CAD8200317.1"/>
    </source>
</evidence>
<evidence type="ECO:0000313" key="2">
    <source>
        <dbReference type="Proteomes" id="UP000683925"/>
    </source>
</evidence>
<sequence>MSSLRTSKNIMSTKRNKDFCSPNNIPLNLIKTKKYKITKDHLSPQRRYKIKANLSKNKRLCKNLIHRNLTIQFEYSKLNIMVIVGFMLYCHLKQRFSFLIFHCGFQQIFSLQQIVLVFTH</sequence>
<reference evidence="1" key="1">
    <citation type="submission" date="2021-01" db="EMBL/GenBank/DDBJ databases">
        <authorList>
            <consortium name="Genoscope - CEA"/>
            <person name="William W."/>
        </authorList>
    </citation>
    <scope>NUCLEOTIDE SEQUENCE</scope>
</reference>
<proteinExistence type="predicted"/>
<gene>
    <name evidence="1" type="ORF">POCTA_138.1.T1210169</name>
</gene>
<dbReference type="AlphaFoldDB" id="A0A8S1XH00"/>
<comment type="caution">
    <text evidence="1">The sequence shown here is derived from an EMBL/GenBank/DDBJ whole genome shotgun (WGS) entry which is preliminary data.</text>
</comment>
<dbReference type="Proteomes" id="UP000683925">
    <property type="component" value="Unassembled WGS sequence"/>
</dbReference>
<dbReference type="EMBL" id="CAJJDP010000121">
    <property type="protein sequence ID" value="CAD8200317.1"/>
    <property type="molecule type" value="Genomic_DNA"/>
</dbReference>